<accession>A0AAV2F4R2</accession>
<dbReference type="AlphaFoldDB" id="A0AAV2F4R2"/>
<gene>
    <name evidence="1" type="ORF">LTRI10_LOCUS33122</name>
</gene>
<protein>
    <submittedName>
        <fullName evidence="1">Uncharacterized protein</fullName>
    </submittedName>
</protein>
<dbReference type="EMBL" id="OZ034819">
    <property type="protein sequence ID" value="CAL1392480.1"/>
    <property type="molecule type" value="Genomic_DNA"/>
</dbReference>
<organism evidence="1 2">
    <name type="scientific">Linum trigynum</name>
    <dbReference type="NCBI Taxonomy" id="586398"/>
    <lineage>
        <taxon>Eukaryota</taxon>
        <taxon>Viridiplantae</taxon>
        <taxon>Streptophyta</taxon>
        <taxon>Embryophyta</taxon>
        <taxon>Tracheophyta</taxon>
        <taxon>Spermatophyta</taxon>
        <taxon>Magnoliopsida</taxon>
        <taxon>eudicotyledons</taxon>
        <taxon>Gunneridae</taxon>
        <taxon>Pentapetalae</taxon>
        <taxon>rosids</taxon>
        <taxon>fabids</taxon>
        <taxon>Malpighiales</taxon>
        <taxon>Linaceae</taxon>
        <taxon>Linum</taxon>
    </lineage>
</organism>
<reference evidence="1 2" key="1">
    <citation type="submission" date="2024-04" db="EMBL/GenBank/DDBJ databases">
        <authorList>
            <person name="Fracassetti M."/>
        </authorList>
    </citation>
    <scope>NUCLEOTIDE SEQUENCE [LARGE SCALE GENOMIC DNA]</scope>
</reference>
<evidence type="ECO:0000313" key="2">
    <source>
        <dbReference type="Proteomes" id="UP001497516"/>
    </source>
</evidence>
<keyword evidence="2" id="KW-1185">Reference proteome</keyword>
<evidence type="ECO:0000313" key="1">
    <source>
        <dbReference type="EMBL" id="CAL1392480.1"/>
    </source>
</evidence>
<sequence>MHIYTFSAVHFGVELLNLSQEPAQYVAPGYSLLNTDLSFGAGPRRHTVGGSFCFAGVHLGGWWRTLVRKIGAHRISNTLKQGPPSLASTDGDASEARNFVARDFVPMGFISPHLFAASHTEGSRLGA</sequence>
<proteinExistence type="predicted"/>
<dbReference type="Proteomes" id="UP001497516">
    <property type="component" value="Chromosome 6"/>
</dbReference>
<name>A0AAV2F4R2_9ROSI</name>